<dbReference type="PRINTS" id="PR00019">
    <property type="entry name" value="LEURICHRPT"/>
</dbReference>
<feature type="transmembrane region" description="Helical" evidence="12">
    <location>
        <begin position="783"/>
        <end position="806"/>
    </location>
</feature>
<dbReference type="Pfam" id="PF00560">
    <property type="entry name" value="LRR_1"/>
    <property type="match status" value="8"/>
</dbReference>
<proteinExistence type="inferred from homology"/>
<dbReference type="SUPFAM" id="SSF52058">
    <property type="entry name" value="L domain-like"/>
    <property type="match status" value="2"/>
</dbReference>
<organism evidence="13 14">
    <name type="scientific">Hibiscus trionum</name>
    <name type="common">Flower of an hour</name>
    <dbReference type="NCBI Taxonomy" id="183268"/>
    <lineage>
        <taxon>Eukaryota</taxon>
        <taxon>Viridiplantae</taxon>
        <taxon>Streptophyta</taxon>
        <taxon>Embryophyta</taxon>
        <taxon>Tracheophyta</taxon>
        <taxon>Spermatophyta</taxon>
        <taxon>Magnoliopsida</taxon>
        <taxon>eudicotyledons</taxon>
        <taxon>Gunneridae</taxon>
        <taxon>Pentapetalae</taxon>
        <taxon>rosids</taxon>
        <taxon>malvids</taxon>
        <taxon>Malvales</taxon>
        <taxon>Malvaceae</taxon>
        <taxon>Malvoideae</taxon>
        <taxon>Hibiscus</taxon>
    </lineage>
</organism>
<evidence type="ECO:0000256" key="11">
    <source>
        <dbReference type="ARBA" id="ARBA00023180"/>
    </source>
</evidence>
<keyword evidence="5 12" id="KW-0812">Transmembrane</keyword>
<dbReference type="EMBL" id="BSYR01000020">
    <property type="protein sequence ID" value="GMI85700.1"/>
    <property type="molecule type" value="Genomic_DNA"/>
</dbReference>
<dbReference type="PANTHER" id="PTHR48063">
    <property type="entry name" value="LRR RECEPTOR-LIKE KINASE"/>
    <property type="match status" value="1"/>
</dbReference>
<dbReference type="InterPro" id="IPR032675">
    <property type="entry name" value="LRR_dom_sf"/>
</dbReference>
<keyword evidence="3" id="KW-1003">Cell membrane</keyword>
<dbReference type="FunFam" id="3.80.10.10:FF:001678">
    <property type="entry name" value="Calmodulin-binding receptor kinase CaMRLK"/>
    <property type="match status" value="1"/>
</dbReference>
<evidence type="ECO:0000313" key="13">
    <source>
        <dbReference type="EMBL" id="GMI85700.1"/>
    </source>
</evidence>
<evidence type="ECO:0000256" key="2">
    <source>
        <dbReference type="ARBA" id="ARBA00009592"/>
    </source>
</evidence>
<protein>
    <submittedName>
        <fullName evidence="13">Uncharacterized protein</fullName>
    </submittedName>
</protein>
<evidence type="ECO:0000256" key="8">
    <source>
        <dbReference type="ARBA" id="ARBA00022989"/>
    </source>
</evidence>
<keyword evidence="4" id="KW-0433">Leucine-rich repeat</keyword>
<dbReference type="Pfam" id="PF13855">
    <property type="entry name" value="LRR_8"/>
    <property type="match status" value="3"/>
</dbReference>
<keyword evidence="9 12" id="KW-0472">Membrane</keyword>
<dbReference type="FunFam" id="3.80.10.10:FF:001347">
    <property type="entry name" value="LRR receptor-like serine/threonine-protein kinase GSO2"/>
    <property type="match status" value="1"/>
</dbReference>
<evidence type="ECO:0000256" key="10">
    <source>
        <dbReference type="ARBA" id="ARBA00023170"/>
    </source>
</evidence>
<keyword evidence="10" id="KW-0675">Receptor</keyword>
<keyword evidence="7" id="KW-0677">Repeat</keyword>
<dbReference type="Proteomes" id="UP001165190">
    <property type="component" value="Unassembled WGS sequence"/>
</dbReference>
<evidence type="ECO:0000256" key="1">
    <source>
        <dbReference type="ARBA" id="ARBA00004251"/>
    </source>
</evidence>
<reference evidence="13" key="1">
    <citation type="submission" date="2023-05" db="EMBL/GenBank/DDBJ databases">
        <title>Genome and transcriptome analyses reveal genes involved in the formation of fine ridges on petal epidermal cells in Hibiscus trionum.</title>
        <authorList>
            <person name="Koshimizu S."/>
            <person name="Masuda S."/>
            <person name="Ishii T."/>
            <person name="Shirasu K."/>
            <person name="Hoshino A."/>
            <person name="Arita M."/>
        </authorList>
    </citation>
    <scope>NUCLEOTIDE SEQUENCE</scope>
    <source>
        <strain evidence="13">Hamamatsu line</strain>
    </source>
</reference>
<evidence type="ECO:0000256" key="7">
    <source>
        <dbReference type="ARBA" id="ARBA00022737"/>
    </source>
</evidence>
<name>A0A9W7M4P6_HIBTR</name>
<evidence type="ECO:0000256" key="3">
    <source>
        <dbReference type="ARBA" id="ARBA00022475"/>
    </source>
</evidence>
<dbReference type="GO" id="GO:0005886">
    <property type="term" value="C:plasma membrane"/>
    <property type="evidence" value="ECO:0007669"/>
    <property type="project" value="UniProtKB-SubCell"/>
</dbReference>
<comment type="subcellular location">
    <subcellularLocation>
        <location evidence="1">Cell membrane</location>
        <topology evidence="1">Single-pass type I membrane protein</topology>
    </subcellularLocation>
</comment>
<dbReference type="InterPro" id="IPR001611">
    <property type="entry name" value="Leu-rich_rpt"/>
</dbReference>
<dbReference type="PANTHER" id="PTHR48063:SF101">
    <property type="entry name" value="LRR RECEPTOR-LIKE SERINE_THREONINE-PROTEIN KINASE FLS2"/>
    <property type="match status" value="1"/>
</dbReference>
<dbReference type="InterPro" id="IPR003591">
    <property type="entry name" value="Leu-rich_rpt_typical-subtyp"/>
</dbReference>
<dbReference type="AlphaFoldDB" id="A0A9W7M4P6"/>
<keyword evidence="8 12" id="KW-1133">Transmembrane helix</keyword>
<dbReference type="SMART" id="SM00369">
    <property type="entry name" value="LRR_TYP"/>
    <property type="match status" value="6"/>
</dbReference>
<evidence type="ECO:0000256" key="5">
    <source>
        <dbReference type="ARBA" id="ARBA00022692"/>
    </source>
</evidence>
<dbReference type="OrthoDB" id="842184at2759"/>
<dbReference type="Gene3D" id="3.80.10.10">
    <property type="entry name" value="Ribonuclease Inhibitor"/>
    <property type="match status" value="5"/>
</dbReference>
<evidence type="ECO:0000313" key="14">
    <source>
        <dbReference type="Proteomes" id="UP001165190"/>
    </source>
</evidence>
<keyword evidence="11" id="KW-0325">Glycoprotein</keyword>
<dbReference type="FunFam" id="3.80.10.10:FF:000213">
    <property type="entry name" value="Tyrosine-sulfated glycopeptide receptor 1"/>
    <property type="match status" value="1"/>
</dbReference>
<keyword evidence="6" id="KW-0732">Signal</keyword>
<dbReference type="FunFam" id="3.80.10.10:FF:000095">
    <property type="entry name" value="LRR receptor-like serine/threonine-protein kinase GSO1"/>
    <property type="match status" value="1"/>
</dbReference>
<keyword evidence="14" id="KW-1185">Reference proteome</keyword>
<gene>
    <name evidence="13" type="ORF">HRI_002239300</name>
</gene>
<accession>A0A9W7M4P6</accession>
<comment type="caution">
    <text evidence="13">The sequence shown here is derived from an EMBL/GenBank/DDBJ whole genome shotgun (WGS) entry which is preliminary data.</text>
</comment>
<sequence>MLGWAGSGLGPDKKWVLHLEWLSRLSSLKLLKLGSTNFTRATNWLQVIRSHPSLSILYFEFCDFPEVDPSSLSHTNSSNSLSVLHLTSSFTLHPSAFPLLLNISSNLVELDFSYSHLPSLIPDSFDNMPALERINFWQNNLVGGIPKSLGNLCSLKELNLGFNNLSGALTVAVKNLSGCAKDSLEILTLGLNRFNGSLPSFESFSSLRELDVEYNRLSGHFQDHFGTFSKLRVLNFDGNRFTGPFPNLSRLSSLRKLSLSRNRLEGPLPVSIGNMSQLVLLDVSYNSLHGVISEAHLLNLTKLRLLFISFNALSFNLSSDWIPPFQLDYIDMSSCELGPKFPSWLTKQTNFSHLDISHSNISDTIPAWFWNLPSNLMFLNLSSNKISGSVPNLPLKFDYTPSIYLSSNLFYGLIPRFLSNSSVLDLSNNMFSGTLSFLCMKEESHLNYLDLSNNLFSGSIPDCWSKNWRLSVINLENNNLSGVIPSSLGSVELLQSLRLRNTSLYGEIPNSLQNCTELKLLDLGENKLTGIVPPWIGEKLQNLIVLRLRSNEFHGDLPSSICQQQFLQVLDLSLNNISGTIPSCLNNLAAMARLGSSNVAIQSFFFYADADWTGNNNSYLGIEGTFDDHLLVIWKGVEQEYGKTLGLLKVIDLSCNKISGEIPTEIASLQGLITLNLSTNMLKGSIIRDIGQLNALESLDLSANHLSGEIPKSLSRLSFLSVLDLSNNNLSGKIPSGTQLQSFSATSYSGNPGLCGAPLRKCPGDETPKPPNTEGDEEWFEPLWFFTGMTTGFLIGFWGIFGSLLINRCWRHRYFEMVNRSGDWIRLRMALQMAKLHRILGLKG</sequence>
<dbReference type="PROSITE" id="PS51450">
    <property type="entry name" value="LRR"/>
    <property type="match status" value="2"/>
</dbReference>
<evidence type="ECO:0000256" key="12">
    <source>
        <dbReference type="SAM" id="Phobius"/>
    </source>
</evidence>
<evidence type="ECO:0000256" key="6">
    <source>
        <dbReference type="ARBA" id="ARBA00022729"/>
    </source>
</evidence>
<evidence type="ECO:0000256" key="9">
    <source>
        <dbReference type="ARBA" id="ARBA00023136"/>
    </source>
</evidence>
<comment type="similarity">
    <text evidence="2">Belongs to the RLP family.</text>
</comment>
<evidence type="ECO:0000256" key="4">
    <source>
        <dbReference type="ARBA" id="ARBA00022614"/>
    </source>
</evidence>
<dbReference type="InterPro" id="IPR046956">
    <property type="entry name" value="RLP23-like"/>
</dbReference>